<dbReference type="EMBL" id="CALNXK010000036">
    <property type="protein sequence ID" value="CAH3121572.1"/>
    <property type="molecule type" value="Genomic_DNA"/>
</dbReference>
<keyword evidence="3" id="KW-1185">Reference proteome</keyword>
<sequence>MFMKKPQEEKARWSSGTVVSVDGQRSYTVEDDATGTQYSRDRVHIKPIPGYAPTPPTAKGSSERREEGASVPVEMPDTKVTASPPKPKPETPIKQVTIHQTASEHPDQGVSLKHQ</sequence>
<organism evidence="2 3">
    <name type="scientific">Porites lobata</name>
    <dbReference type="NCBI Taxonomy" id="104759"/>
    <lineage>
        <taxon>Eukaryota</taxon>
        <taxon>Metazoa</taxon>
        <taxon>Cnidaria</taxon>
        <taxon>Anthozoa</taxon>
        <taxon>Hexacorallia</taxon>
        <taxon>Scleractinia</taxon>
        <taxon>Fungiina</taxon>
        <taxon>Poritidae</taxon>
        <taxon>Porites</taxon>
    </lineage>
</organism>
<gene>
    <name evidence="2" type="ORF">PLOB_00028825</name>
</gene>
<proteinExistence type="predicted"/>
<feature type="compositionally biased region" description="Polar residues" evidence="1">
    <location>
        <begin position="14"/>
        <end position="27"/>
    </location>
</feature>
<feature type="region of interest" description="Disordered" evidence="1">
    <location>
        <begin position="1"/>
        <end position="115"/>
    </location>
</feature>
<accession>A0ABN8NXV4</accession>
<evidence type="ECO:0000313" key="2">
    <source>
        <dbReference type="EMBL" id="CAH3121572.1"/>
    </source>
</evidence>
<feature type="compositionally biased region" description="Basic and acidic residues" evidence="1">
    <location>
        <begin position="1"/>
        <end position="12"/>
    </location>
</feature>
<reference evidence="2 3" key="1">
    <citation type="submission" date="2022-05" db="EMBL/GenBank/DDBJ databases">
        <authorList>
            <consortium name="Genoscope - CEA"/>
            <person name="William W."/>
        </authorList>
    </citation>
    <scope>NUCLEOTIDE SEQUENCE [LARGE SCALE GENOMIC DNA]</scope>
</reference>
<comment type="caution">
    <text evidence="2">The sequence shown here is derived from an EMBL/GenBank/DDBJ whole genome shotgun (WGS) entry which is preliminary data.</text>
</comment>
<evidence type="ECO:0000313" key="3">
    <source>
        <dbReference type="Proteomes" id="UP001159405"/>
    </source>
</evidence>
<name>A0ABN8NXV4_9CNID</name>
<evidence type="ECO:0000256" key="1">
    <source>
        <dbReference type="SAM" id="MobiDB-lite"/>
    </source>
</evidence>
<dbReference type="Proteomes" id="UP001159405">
    <property type="component" value="Unassembled WGS sequence"/>
</dbReference>
<protein>
    <submittedName>
        <fullName evidence="2">Uncharacterized protein</fullName>
    </submittedName>
</protein>